<dbReference type="SUPFAM" id="SSF52540">
    <property type="entry name" value="P-loop containing nucleoside triphosphate hydrolases"/>
    <property type="match status" value="1"/>
</dbReference>
<accession>A0A9D1KIQ1</accession>
<feature type="domain" description="ABC transporter" evidence="5">
    <location>
        <begin position="7"/>
        <end position="402"/>
    </location>
</feature>
<keyword evidence="1" id="KW-0813">Transport</keyword>
<dbReference type="PANTHER" id="PTHR42781:SF4">
    <property type="entry name" value="SPERMIDINE_PUTRESCINE IMPORT ATP-BINDING PROTEIN POTA"/>
    <property type="match status" value="1"/>
</dbReference>
<organism evidence="6 7">
    <name type="scientific">Candidatus Pelethenecus faecipullorum</name>
    <dbReference type="NCBI Taxonomy" id="2840900"/>
    <lineage>
        <taxon>Bacteria</taxon>
        <taxon>Bacillati</taxon>
        <taxon>Mycoplasmatota</taxon>
        <taxon>Mollicutes</taxon>
        <taxon>Candidatus Pelethenecus</taxon>
    </lineage>
</organism>
<dbReference type="EMBL" id="DVLF01000187">
    <property type="protein sequence ID" value="HIT50570.1"/>
    <property type="molecule type" value="Genomic_DNA"/>
</dbReference>
<gene>
    <name evidence="6" type="ORF">IAD46_06025</name>
</gene>
<reference evidence="6" key="1">
    <citation type="submission" date="2020-10" db="EMBL/GenBank/DDBJ databases">
        <authorList>
            <person name="Gilroy R."/>
        </authorList>
    </citation>
    <scope>NUCLEOTIDE SEQUENCE</scope>
    <source>
        <strain evidence="6">ChiW17-6978</strain>
    </source>
</reference>
<dbReference type="GO" id="GO:0016887">
    <property type="term" value="F:ATP hydrolysis activity"/>
    <property type="evidence" value="ECO:0007669"/>
    <property type="project" value="InterPro"/>
</dbReference>
<evidence type="ECO:0000256" key="3">
    <source>
        <dbReference type="ARBA" id="ARBA00022840"/>
    </source>
</evidence>
<dbReference type="SMART" id="SM00382">
    <property type="entry name" value="AAA"/>
    <property type="match status" value="1"/>
</dbReference>
<dbReference type="InterPro" id="IPR003593">
    <property type="entry name" value="AAA+_ATPase"/>
</dbReference>
<evidence type="ECO:0000256" key="1">
    <source>
        <dbReference type="ARBA" id="ARBA00022448"/>
    </source>
</evidence>
<dbReference type="Pfam" id="PF08402">
    <property type="entry name" value="TOBE_2"/>
    <property type="match status" value="1"/>
</dbReference>
<dbReference type="AlphaFoldDB" id="A0A9D1KIQ1"/>
<dbReference type="GO" id="GO:0043190">
    <property type="term" value="C:ATP-binding cassette (ABC) transporter complex"/>
    <property type="evidence" value="ECO:0007669"/>
    <property type="project" value="InterPro"/>
</dbReference>
<keyword evidence="3 6" id="KW-0067">ATP-binding</keyword>
<dbReference type="Proteomes" id="UP000886758">
    <property type="component" value="Unassembled WGS sequence"/>
</dbReference>
<dbReference type="GO" id="GO:0005524">
    <property type="term" value="F:ATP binding"/>
    <property type="evidence" value="ECO:0007669"/>
    <property type="project" value="UniProtKB-KW"/>
</dbReference>
<dbReference type="InterPro" id="IPR017871">
    <property type="entry name" value="ABC_transporter-like_CS"/>
</dbReference>
<dbReference type="Gene3D" id="2.40.50.100">
    <property type="match status" value="1"/>
</dbReference>
<dbReference type="GO" id="GO:0022857">
    <property type="term" value="F:transmembrane transporter activity"/>
    <property type="evidence" value="ECO:0007669"/>
    <property type="project" value="InterPro"/>
</dbReference>
<dbReference type="PANTHER" id="PTHR42781">
    <property type="entry name" value="SPERMIDINE/PUTRESCINE IMPORT ATP-BINDING PROTEIN POTA"/>
    <property type="match status" value="1"/>
</dbReference>
<dbReference type="InterPro" id="IPR050093">
    <property type="entry name" value="ABC_SmlMolc_Importer"/>
</dbReference>
<dbReference type="PROSITE" id="PS00211">
    <property type="entry name" value="ABC_TRANSPORTER_1"/>
    <property type="match status" value="1"/>
</dbReference>
<dbReference type="InterPro" id="IPR008995">
    <property type="entry name" value="Mo/tungstate-bd_C_term_dom"/>
</dbReference>
<dbReference type="InterPro" id="IPR027417">
    <property type="entry name" value="P-loop_NTPase"/>
</dbReference>
<name>A0A9D1KIQ1_9MOLU</name>
<evidence type="ECO:0000256" key="4">
    <source>
        <dbReference type="SAM" id="Coils"/>
    </source>
</evidence>
<evidence type="ECO:0000256" key="2">
    <source>
        <dbReference type="ARBA" id="ARBA00022741"/>
    </source>
</evidence>
<dbReference type="SUPFAM" id="SSF50331">
    <property type="entry name" value="MOP-like"/>
    <property type="match status" value="1"/>
</dbReference>
<dbReference type="Pfam" id="PF00005">
    <property type="entry name" value="ABC_tran"/>
    <property type="match status" value="1"/>
</dbReference>
<dbReference type="Gene3D" id="3.40.50.300">
    <property type="entry name" value="P-loop containing nucleotide triphosphate hydrolases"/>
    <property type="match status" value="2"/>
</dbReference>
<sequence length="514" mass="58857">MEKKKLIELKGIHKEYNGNVVIDDLNLYINENEFITLVGPSGCGKTTTLRIIGGFETPDYGQVILDGITINNTPPYHRPINTVFQKYALFPHLNVFDNVAFGLRNFSRTMSDLKNQVALRYEKERRELALCLQNKSLTASEKKEIKQRLVAIKRLVKQEIASEKEKLIAVKVKQVEEKYATMIAELDRKIDIEWEKDDEVKKAKNRIKEINEEIERALASGQSRSKATKPYEEELKMLQKVAVWEELVLLEKAKKQALKDKSMELKASRSLMLNKKQIAEKVKEALKLVKLEGYEDRKIDSMSGGQQQRVAIARAIVNKPRILLLDEPLSALDLKLRQEMQYELKEMQRSIGITFIFVTHDQEEALTMSDTIVVMDKGIIQQIGTPMDIYNEPKNRFVATFIGESNIIRGEYIGHKKVRFMGQEFDCVDENFTEGEACDVVIRPEDFDRVDPSCAKLVGVVTDIVFKGVHFEICADVCGMEFVIHDYEIAKVGEKIGLNVDPYEIHLMKVHDAV</sequence>
<evidence type="ECO:0000313" key="6">
    <source>
        <dbReference type="EMBL" id="HIT50570.1"/>
    </source>
</evidence>
<protein>
    <submittedName>
        <fullName evidence="6">ATP-binding cassette domain-containing protein</fullName>
    </submittedName>
</protein>
<proteinExistence type="predicted"/>
<reference evidence="6" key="2">
    <citation type="journal article" date="2021" name="PeerJ">
        <title>Extensive microbial diversity within the chicken gut microbiome revealed by metagenomics and culture.</title>
        <authorList>
            <person name="Gilroy R."/>
            <person name="Ravi A."/>
            <person name="Getino M."/>
            <person name="Pursley I."/>
            <person name="Horton D.L."/>
            <person name="Alikhan N.F."/>
            <person name="Baker D."/>
            <person name="Gharbi K."/>
            <person name="Hall N."/>
            <person name="Watson M."/>
            <person name="Adriaenssens E.M."/>
            <person name="Foster-Nyarko E."/>
            <person name="Jarju S."/>
            <person name="Secka A."/>
            <person name="Antonio M."/>
            <person name="Oren A."/>
            <person name="Chaudhuri R.R."/>
            <person name="La Ragione R."/>
            <person name="Hildebrand F."/>
            <person name="Pallen M.J."/>
        </authorList>
    </citation>
    <scope>NUCLEOTIDE SEQUENCE</scope>
    <source>
        <strain evidence="6">ChiW17-6978</strain>
    </source>
</reference>
<dbReference type="PROSITE" id="PS50893">
    <property type="entry name" value="ABC_TRANSPORTER_2"/>
    <property type="match status" value="1"/>
</dbReference>
<keyword evidence="2" id="KW-0547">Nucleotide-binding</keyword>
<dbReference type="InterPro" id="IPR013611">
    <property type="entry name" value="Transp-assoc_OB_typ2"/>
</dbReference>
<keyword evidence="4" id="KW-0175">Coiled coil</keyword>
<evidence type="ECO:0000313" key="7">
    <source>
        <dbReference type="Proteomes" id="UP000886758"/>
    </source>
</evidence>
<comment type="caution">
    <text evidence="6">The sequence shown here is derived from an EMBL/GenBank/DDBJ whole genome shotgun (WGS) entry which is preliminary data.</text>
</comment>
<feature type="coiled-coil region" evidence="4">
    <location>
        <begin position="193"/>
        <end position="220"/>
    </location>
</feature>
<dbReference type="InterPro" id="IPR003439">
    <property type="entry name" value="ABC_transporter-like_ATP-bd"/>
</dbReference>
<evidence type="ECO:0000259" key="5">
    <source>
        <dbReference type="PROSITE" id="PS50893"/>
    </source>
</evidence>